<dbReference type="Proteomes" id="UP000011058">
    <property type="component" value="Chromosome"/>
</dbReference>
<evidence type="ECO:0000256" key="7">
    <source>
        <dbReference type="ARBA" id="ARBA00023239"/>
    </source>
</evidence>
<keyword evidence="2" id="KW-0210">Decarboxylase</keyword>
<evidence type="ECO:0000256" key="9">
    <source>
        <dbReference type="ARBA" id="ARBA00023317"/>
    </source>
</evidence>
<keyword evidence="4" id="KW-0745">Spermidine biosynthesis</keyword>
<dbReference type="GO" id="GO:0008295">
    <property type="term" value="P:spermidine biosynthetic process"/>
    <property type="evidence" value="ECO:0007669"/>
    <property type="project" value="UniProtKB-KW"/>
</dbReference>
<evidence type="ECO:0000256" key="4">
    <source>
        <dbReference type="ARBA" id="ARBA00023066"/>
    </source>
</evidence>
<evidence type="ECO:0000256" key="3">
    <source>
        <dbReference type="ARBA" id="ARBA00022813"/>
    </source>
</evidence>
<dbReference type="GO" id="GO:0004014">
    <property type="term" value="F:adenosylmethionine decarboxylase activity"/>
    <property type="evidence" value="ECO:0007669"/>
    <property type="project" value="UniProtKB-EC"/>
</dbReference>
<evidence type="ECO:0000256" key="2">
    <source>
        <dbReference type="ARBA" id="ARBA00022793"/>
    </source>
</evidence>
<sequence>MTSLKPLPTTPSMTPYQPGLHILATFSAPVDQLMDVAACRATFDGLIGALGLAKVGETYHAFPEGGFTAVVCLTESHVSIHTWPEFGLATFDVFLSNFRHDNAAKVEAFYAETLRQFEGTEHTKHQIRR</sequence>
<dbReference type="InterPro" id="IPR016067">
    <property type="entry name" value="S-AdoMet_deCO2ase_core"/>
</dbReference>
<keyword evidence="6" id="KW-0865">Zymogen</keyword>
<evidence type="ECO:0000313" key="10">
    <source>
        <dbReference type="EMBL" id="CCH03112.1"/>
    </source>
</evidence>
<dbReference type="KEGG" id="fae:FAES_5113"/>
<dbReference type="EC" id="4.1.1.50" evidence="10"/>
<keyword evidence="8" id="KW-0704">Schiff base</keyword>
<dbReference type="Pfam" id="PF02675">
    <property type="entry name" value="AdoMet_dc"/>
    <property type="match status" value="1"/>
</dbReference>
<dbReference type="InterPro" id="IPR003826">
    <property type="entry name" value="AdoMetDC_fam_prok"/>
</dbReference>
<keyword evidence="7 10" id="KW-0456">Lyase</keyword>
<evidence type="ECO:0000256" key="1">
    <source>
        <dbReference type="ARBA" id="ARBA00001928"/>
    </source>
</evidence>
<evidence type="ECO:0000256" key="6">
    <source>
        <dbReference type="ARBA" id="ARBA00023145"/>
    </source>
</evidence>
<accession>I0KG59</accession>
<dbReference type="eggNOG" id="COG1586">
    <property type="taxonomic scope" value="Bacteria"/>
</dbReference>
<reference evidence="10 11" key="1">
    <citation type="journal article" date="2012" name="J. Bacteriol.">
        <title>Genome Sequence of Fibrella aestuarina BUZ 2T, a Filamentous Marine Bacterium.</title>
        <authorList>
            <person name="Filippini M."/>
            <person name="Qi W."/>
            <person name="Blom J."/>
            <person name="Goesmann A."/>
            <person name="Smits T.H."/>
            <person name="Bagheri H.C."/>
        </authorList>
    </citation>
    <scope>NUCLEOTIDE SEQUENCE [LARGE SCALE GENOMIC DNA]</scope>
    <source>
        <strain evidence="11">BUZ 2T</strain>
    </source>
</reference>
<evidence type="ECO:0000256" key="5">
    <source>
        <dbReference type="ARBA" id="ARBA00023115"/>
    </source>
</evidence>
<dbReference type="AlphaFoldDB" id="I0KG59"/>
<gene>
    <name evidence="10" type="ORF">FAES_5113</name>
</gene>
<dbReference type="EMBL" id="HE796683">
    <property type="protein sequence ID" value="CCH03112.1"/>
    <property type="molecule type" value="Genomic_DNA"/>
</dbReference>
<organism evidence="10 11">
    <name type="scientific">Fibrella aestuarina BUZ 2</name>
    <dbReference type="NCBI Taxonomy" id="1166018"/>
    <lineage>
        <taxon>Bacteria</taxon>
        <taxon>Pseudomonadati</taxon>
        <taxon>Bacteroidota</taxon>
        <taxon>Cytophagia</taxon>
        <taxon>Cytophagales</taxon>
        <taxon>Spirosomataceae</taxon>
        <taxon>Fibrella</taxon>
    </lineage>
</organism>
<keyword evidence="11" id="KW-1185">Reference proteome</keyword>
<evidence type="ECO:0000313" key="11">
    <source>
        <dbReference type="Proteomes" id="UP000011058"/>
    </source>
</evidence>
<dbReference type="GO" id="GO:0005829">
    <property type="term" value="C:cytosol"/>
    <property type="evidence" value="ECO:0007669"/>
    <property type="project" value="TreeGrafter"/>
</dbReference>
<dbReference type="Gene3D" id="3.60.90.10">
    <property type="entry name" value="S-adenosylmethionine decarboxylase"/>
    <property type="match status" value="1"/>
</dbReference>
<dbReference type="HOGENOM" id="CLU_125470_2_4_10"/>
<comment type="cofactor">
    <cofactor evidence="1">
        <name>pyruvate</name>
        <dbReference type="ChEBI" id="CHEBI:15361"/>
    </cofactor>
</comment>
<dbReference type="STRING" id="1166018.FAES_5113"/>
<keyword evidence="5" id="KW-0620">Polyamine biosynthesis</keyword>
<name>I0KG59_9BACT</name>
<dbReference type="PANTHER" id="PTHR33866:SF2">
    <property type="entry name" value="S-ADENOSYLMETHIONINE DECARBOXYLASE PROENZYME"/>
    <property type="match status" value="1"/>
</dbReference>
<evidence type="ECO:0000256" key="8">
    <source>
        <dbReference type="ARBA" id="ARBA00023270"/>
    </source>
</evidence>
<keyword evidence="9" id="KW-0670">Pyruvate</keyword>
<proteinExistence type="predicted"/>
<dbReference type="SUPFAM" id="SSF56276">
    <property type="entry name" value="S-adenosylmethionine decarboxylase"/>
    <property type="match status" value="1"/>
</dbReference>
<dbReference type="PANTHER" id="PTHR33866">
    <property type="entry name" value="S-ADENOSYLMETHIONINE DECARBOXYLASE PROENZYME"/>
    <property type="match status" value="1"/>
</dbReference>
<keyword evidence="3" id="KW-0068">Autocatalytic cleavage</keyword>
<protein>
    <submittedName>
        <fullName evidence="10">S-adenosylmethionine decarboxylase proenzyme AdoMetDC</fullName>
        <ecNumber evidence="10">4.1.1.50</ecNumber>
    </submittedName>
</protein>